<feature type="transmembrane region" description="Helical" evidence="1">
    <location>
        <begin position="180"/>
        <end position="198"/>
    </location>
</feature>
<feature type="transmembrane region" description="Helical" evidence="1">
    <location>
        <begin position="231"/>
        <end position="252"/>
    </location>
</feature>
<feature type="transmembrane region" description="Helical" evidence="1">
    <location>
        <begin position="323"/>
        <end position="344"/>
    </location>
</feature>
<keyword evidence="1" id="KW-0812">Transmembrane</keyword>
<sequence length="598" mass="67181">MRRLKEILASSIKGISLAGFRFPMTVVNLLSAASIIFRLIAIDEVLSMMLQKLIFTFVVGAVLGMVAQFVVERFHKLSGKRVLVYGVASLFLAGYFLILLPAPEISAEITIRSFVAVFALVCMVLWIPPYKSEVNFNLVALVHFKSIFTSVLYSAVLSAGIAAIIGTIDILLFKVNDDTYAYTMTVIWVVFAPVYYLSLLPRFNSESEADQSIVKHASSYPKSLDILVSNIAIPLISVYTLVLIAYFVKILFTLTWPFGQVGPMVLIYSIAGLLIFVLSSLLENRFVLFYRKIFPKILIPVVIMQLISVGIRLNTYGVTESRYYIAIFGVFSIIVGALLSFSTVSKNGRIALLAAAFAIISIIPPVDAFTVSRRSQINRIQSILENEGMLIDGKIIKKEDASEYTKVETTNILYYLERSSSLEYIDWLPEDFTIYHDFKATFGYKPTYPTHKNGDQQYINVSLDTQQPLLVSGYDVLLNTFVGRYMNEKEMKDFDFELNGKMYRLKVNRIPNDEVRVSILDSFGTELVGTDLNKFAKGIVGEETNVTKEVLPLKEMSFDVIKNEYKLKIIFQNISYASGRGSDSGADYAIYVLFAAYK</sequence>
<dbReference type="RefSeq" id="WP_243116658.1">
    <property type="nucleotide sequence ID" value="NZ_SLWV01000019.1"/>
</dbReference>
<evidence type="ECO:0000256" key="1">
    <source>
        <dbReference type="SAM" id="Phobius"/>
    </source>
</evidence>
<name>A0A4R2KN30_9FIRM</name>
<feature type="transmembrane region" description="Helical" evidence="1">
    <location>
        <begin position="147"/>
        <end position="173"/>
    </location>
</feature>
<feature type="transmembrane region" description="Helical" evidence="1">
    <location>
        <begin position="53"/>
        <end position="71"/>
    </location>
</feature>
<organism evidence="2 3">
    <name type="scientific">Marinisporobacter balticus</name>
    <dbReference type="NCBI Taxonomy" id="2018667"/>
    <lineage>
        <taxon>Bacteria</taxon>
        <taxon>Bacillati</taxon>
        <taxon>Bacillota</taxon>
        <taxon>Clostridia</taxon>
        <taxon>Peptostreptococcales</taxon>
        <taxon>Thermotaleaceae</taxon>
        <taxon>Marinisporobacter</taxon>
    </lineage>
</organism>
<dbReference type="Proteomes" id="UP000294919">
    <property type="component" value="Unassembled WGS sequence"/>
</dbReference>
<dbReference type="Pfam" id="PF13687">
    <property type="entry name" value="DUF4153"/>
    <property type="match status" value="1"/>
</dbReference>
<feature type="transmembrane region" description="Helical" evidence="1">
    <location>
        <begin position="83"/>
        <end position="102"/>
    </location>
</feature>
<keyword evidence="1" id="KW-1133">Transmembrane helix</keyword>
<dbReference type="EMBL" id="SLWV01000019">
    <property type="protein sequence ID" value="TCO72196.1"/>
    <property type="molecule type" value="Genomic_DNA"/>
</dbReference>
<dbReference type="InterPro" id="IPR025291">
    <property type="entry name" value="DUF4153"/>
</dbReference>
<feature type="transmembrane region" description="Helical" evidence="1">
    <location>
        <begin position="350"/>
        <end position="371"/>
    </location>
</feature>
<feature type="transmembrane region" description="Helical" evidence="1">
    <location>
        <begin position="109"/>
        <end position="127"/>
    </location>
</feature>
<evidence type="ECO:0000313" key="2">
    <source>
        <dbReference type="EMBL" id="TCO72196.1"/>
    </source>
</evidence>
<evidence type="ECO:0000313" key="3">
    <source>
        <dbReference type="Proteomes" id="UP000294919"/>
    </source>
</evidence>
<accession>A0A4R2KN30</accession>
<proteinExistence type="predicted"/>
<gene>
    <name evidence="2" type="ORF">EV214_11960</name>
</gene>
<feature type="transmembrane region" description="Helical" evidence="1">
    <location>
        <begin position="20"/>
        <end position="41"/>
    </location>
</feature>
<protein>
    <submittedName>
        <fullName evidence="2">Uncharacterized protein DUF4153</fullName>
    </submittedName>
</protein>
<keyword evidence="3" id="KW-1185">Reference proteome</keyword>
<keyword evidence="1" id="KW-0472">Membrane</keyword>
<dbReference type="AlphaFoldDB" id="A0A4R2KN30"/>
<feature type="transmembrane region" description="Helical" evidence="1">
    <location>
        <begin position="293"/>
        <end position="311"/>
    </location>
</feature>
<comment type="caution">
    <text evidence="2">The sequence shown here is derived from an EMBL/GenBank/DDBJ whole genome shotgun (WGS) entry which is preliminary data.</text>
</comment>
<reference evidence="2 3" key="1">
    <citation type="submission" date="2019-03" db="EMBL/GenBank/DDBJ databases">
        <title>Genomic Encyclopedia of Type Strains, Phase IV (KMG-IV): sequencing the most valuable type-strain genomes for metagenomic binning, comparative biology and taxonomic classification.</title>
        <authorList>
            <person name="Goeker M."/>
        </authorList>
    </citation>
    <scope>NUCLEOTIDE SEQUENCE [LARGE SCALE GENOMIC DNA]</scope>
    <source>
        <strain evidence="2 3">DSM 102940</strain>
    </source>
</reference>
<feature type="transmembrane region" description="Helical" evidence="1">
    <location>
        <begin position="264"/>
        <end position="281"/>
    </location>
</feature>